<name>A0A016UC26_9BILA</name>
<accession>A0A016UC26</accession>
<sequence>MWQRFGVVAIPDKLRKARQRWFGRVLFVEDKDYPFGFIIDSPGRSKVPPRFCSHMIRSAFRRLYVPVTLYSWTACLRNPSKL</sequence>
<dbReference type="AlphaFoldDB" id="A0A016UC26"/>
<keyword evidence="2" id="KW-1185">Reference proteome</keyword>
<dbReference type="EMBL" id="JARK01001382">
    <property type="protein sequence ID" value="EYC12710.1"/>
    <property type="molecule type" value="Genomic_DNA"/>
</dbReference>
<gene>
    <name evidence="1" type="primary">Acey_s0046.g1380</name>
    <name evidence="1" type="ORF">Y032_0046g1380</name>
</gene>
<evidence type="ECO:0000313" key="1">
    <source>
        <dbReference type="EMBL" id="EYC12710.1"/>
    </source>
</evidence>
<proteinExistence type="predicted"/>
<comment type="caution">
    <text evidence="1">The sequence shown here is derived from an EMBL/GenBank/DDBJ whole genome shotgun (WGS) entry which is preliminary data.</text>
</comment>
<evidence type="ECO:0000313" key="2">
    <source>
        <dbReference type="Proteomes" id="UP000024635"/>
    </source>
</evidence>
<organism evidence="1 2">
    <name type="scientific">Ancylostoma ceylanicum</name>
    <dbReference type="NCBI Taxonomy" id="53326"/>
    <lineage>
        <taxon>Eukaryota</taxon>
        <taxon>Metazoa</taxon>
        <taxon>Ecdysozoa</taxon>
        <taxon>Nematoda</taxon>
        <taxon>Chromadorea</taxon>
        <taxon>Rhabditida</taxon>
        <taxon>Rhabditina</taxon>
        <taxon>Rhabditomorpha</taxon>
        <taxon>Strongyloidea</taxon>
        <taxon>Ancylostomatidae</taxon>
        <taxon>Ancylostomatinae</taxon>
        <taxon>Ancylostoma</taxon>
    </lineage>
</organism>
<dbReference type="Proteomes" id="UP000024635">
    <property type="component" value="Unassembled WGS sequence"/>
</dbReference>
<protein>
    <submittedName>
        <fullName evidence="1">Uncharacterized protein</fullName>
    </submittedName>
</protein>
<reference evidence="2" key="1">
    <citation type="journal article" date="2015" name="Nat. Genet.">
        <title>The genome and transcriptome of the zoonotic hookworm Ancylostoma ceylanicum identify infection-specific gene families.</title>
        <authorList>
            <person name="Schwarz E.M."/>
            <person name="Hu Y."/>
            <person name="Antoshechkin I."/>
            <person name="Miller M.M."/>
            <person name="Sternberg P.W."/>
            <person name="Aroian R.V."/>
        </authorList>
    </citation>
    <scope>NUCLEOTIDE SEQUENCE</scope>
    <source>
        <strain evidence="2">HY135</strain>
    </source>
</reference>